<name>A0AAE3TE32_9BACT</name>
<dbReference type="RefSeq" id="WP_321536882.1">
    <property type="nucleotide sequence ID" value="NZ_JARGDL010000027.1"/>
</dbReference>
<organism evidence="3 4">
    <name type="scientific">Stygiobacter electus</name>
    <dbReference type="NCBI Taxonomy" id="3032292"/>
    <lineage>
        <taxon>Bacteria</taxon>
        <taxon>Pseudomonadati</taxon>
        <taxon>Ignavibacteriota</taxon>
        <taxon>Ignavibacteria</taxon>
        <taxon>Ignavibacteriales</taxon>
        <taxon>Melioribacteraceae</taxon>
        <taxon>Stygiobacter</taxon>
    </lineage>
</organism>
<keyword evidence="1" id="KW-0175">Coiled coil</keyword>
<sequence>MFTKHKKLALIVPLLGTIMLLSLFSSSASAQGMGRCMNGSDAWWSNSNVPAKYQLSPEQITKTREIRSQYDDEIIPLQRELSSLRMEARGYASRSDAEVGKIKSYRKDINNLSDKIEDLRLEARAEINKVLTKEQRAYFGDNYGRWDMNDGMMMGNMMDGMGMRDECPMMSDWRGW</sequence>
<feature type="chain" id="PRO_5042186725" description="Zinc resistance-associated protein" evidence="2">
    <location>
        <begin position="31"/>
        <end position="176"/>
    </location>
</feature>
<reference evidence="3" key="1">
    <citation type="submission" date="2023-03" db="EMBL/GenBank/DDBJ databases">
        <title>Stygiobacter electus gen. nov., sp. nov., facultatively anaerobic thermotolerant bacterium of the class Ignavibacteria from a well of Yessentuki mineral water deposit.</title>
        <authorList>
            <person name="Podosokorskaya O.A."/>
            <person name="Elcheninov A.G."/>
            <person name="Petrova N.F."/>
            <person name="Zavarzina D.G."/>
            <person name="Kublanov I.V."/>
            <person name="Merkel A.Y."/>
        </authorList>
    </citation>
    <scope>NUCLEOTIDE SEQUENCE</scope>
    <source>
        <strain evidence="3">09-Me</strain>
    </source>
</reference>
<dbReference type="Gene3D" id="1.20.120.1490">
    <property type="match status" value="1"/>
</dbReference>
<evidence type="ECO:0008006" key="5">
    <source>
        <dbReference type="Google" id="ProtNLM"/>
    </source>
</evidence>
<gene>
    <name evidence="3" type="ORF">P0M35_13175</name>
</gene>
<dbReference type="EMBL" id="JARGDL010000027">
    <property type="protein sequence ID" value="MDF1613111.1"/>
    <property type="molecule type" value="Genomic_DNA"/>
</dbReference>
<keyword evidence="2" id="KW-0732">Signal</keyword>
<feature type="signal peptide" evidence="2">
    <location>
        <begin position="1"/>
        <end position="30"/>
    </location>
</feature>
<protein>
    <recommendedName>
        <fullName evidence="5">Zinc resistance-associated protein</fullName>
    </recommendedName>
</protein>
<comment type="caution">
    <text evidence="3">The sequence shown here is derived from an EMBL/GenBank/DDBJ whole genome shotgun (WGS) entry which is preliminary data.</text>
</comment>
<feature type="coiled-coil region" evidence="1">
    <location>
        <begin position="102"/>
        <end position="129"/>
    </location>
</feature>
<dbReference type="Proteomes" id="UP001221302">
    <property type="component" value="Unassembled WGS sequence"/>
</dbReference>
<evidence type="ECO:0000313" key="3">
    <source>
        <dbReference type="EMBL" id="MDF1613111.1"/>
    </source>
</evidence>
<dbReference type="AlphaFoldDB" id="A0AAE3TE32"/>
<evidence type="ECO:0000256" key="1">
    <source>
        <dbReference type="SAM" id="Coils"/>
    </source>
</evidence>
<evidence type="ECO:0000256" key="2">
    <source>
        <dbReference type="SAM" id="SignalP"/>
    </source>
</evidence>
<keyword evidence="4" id="KW-1185">Reference proteome</keyword>
<evidence type="ECO:0000313" key="4">
    <source>
        <dbReference type="Proteomes" id="UP001221302"/>
    </source>
</evidence>
<proteinExistence type="predicted"/>
<accession>A0AAE3TE32</accession>